<gene>
    <name evidence="1" type="ORF">E4U82_19540</name>
</gene>
<organism evidence="1 2">
    <name type="scientific">Lentibacillus salicampi</name>
    <dbReference type="NCBI Taxonomy" id="175306"/>
    <lineage>
        <taxon>Bacteria</taxon>
        <taxon>Bacillati</taxon>
        <taxon>Bacillota</taxon>
        <taxon>Bacilli</taxon>
        <taxon>Bacillales</taxon>
        <taxon>Bacillaceae</taxon>
        <taxon>Lentibacillus</taxon>
    </lineage>
</organism>
<reference evidence="1 2" key="1">
    <citation type="submission" date="2019-03" db="EMBL/GenBank/DDBJ databases">
        <title>Genome sequence of Lentibacillus salicampi ATCC BAA-719.</title>
        <authorList>
            <person name="Maclea K.S."/>
            <person name="Simoes Junior M."/>
        </authorList>
    </citation>
    <scope>NUCLEOTIDE SEQUENCE [LARGE SCALE GENOMIC DNA]</scope>
    <source>
        <strain evidence="1 2">ATCC BAA-719</strain>
    </source>
</reference>
<proteinExistence type="predicted"/>
<dbReference type="RefSeq" id="WP_135111911.1">
    <property type="nucleotide sequence ID" value="NZ_SRHY01000109.1"/>
</dbReference>
<evidence type="ECO:0000313" key="2">
    <source>
        <dbReference type="Proteomes" id="UP000298484"/>
    </source>
</evidence>
<keyword evidence="2" id="KW-1185">Reference proteome</keyword>
<dbReference type="EMBL" id="SRHY01000109">
    <property type="protein sequence ID" value="TFJ89707.1"/>
    <property type="molecule type" value="Genomic_DNA"/>
</dbReference>
<protein>
    <submittedName>
        <fullName evidence="1">Uncharacterized protein</fullName>
    </submittedName>
</protein>
<dbReference type="OrthoDB" id="2969082at2"/>
<evidence type="ECO:0000313" key="1">
    <source>
        <dbReference type="EMBL" id="TFJ89707.1"/>
    </source>
</evidence>
<comment type="caution">
    <text evidence="1">The sequence shown here is derived from an EMBL/GenBank/DDBJ whole genome shotgun (WGS) entry which is preliminary data.</text>
</comment>
<dbReference type="Proteomes" id="UP000298484">
    <property type="component" value="Unassembled WGS sequence"/>
</dbReference>
<dbReference type="AlphaFoldDB" id="A0A4Y9A8D4"/>
<sequence length="254" mass="28257">MVKFKRFITVLIFLLFTGFIGTNYVLAAEDTNLENNIEANGVSELFSNFIDKAFSDVDELLVLDSKGLDITDEFIGVASVHYNASNYQKIQDIIKNQDLSISHGKSSYMNDAEVNEYIDNTEINKDISGNNDLSFVLGKNDSREFYHIATDTTGRFTKEWVVTLSGSYLYDTILRRSYGVQGPTVNLTTANFGASFSPYMENITTSDSTSNSVVTFSANYTMMADLSIPIGDIPIGVSFDFGSYNDTFQSFPVQ</sequence>
<accession>A0A4Y9A8D4</accession>
<name>A0A4Y9A8D4_9BACI</name>